<feature type="transmembrane region" description="Helical" evidence="10">
    <location>
        <begin position="422"/>
        <end position="443"/>
    </location>
</feature>
<feature type="transmembrane region" description="Helical" evidence="10">
    <location>
        <begin position="393"/>
        <end position="416"/>
    </location>
</feature>
<feature type="transmembrane region" description="Helical" evidence="10">
    <location>
        <begin position="280"/>
        <end position="302"/>
    </location>
</feature>
<sequence>MNSSNNKKEFRRKAILNDALLPLLVKTSIPTIIGMLVMVIYNLTDTFFVGILNNKSMTAAIGIVFSFMSFIQAIGFWFGYGSGNIMSKKIGENEEKEAEIISSIGILFAIVIGILIAILSWFFVLPLSKFIGGSASENLLNFTVEYLKVIIISIPFGLYSITLYNQLRLCGNVKDGMIGLLIGMVVNMVLDPVLMFGFKFGFIGAGYATLIGQITGCIVLTNLSEKNGNIAVDLKKARINKDRVYHILAGGMPNFSRQSITSIALILLNVVAAKYGDGVIAALTISSRILALAYMIMIGWGQGFQPICAMNYGAKQYDRVKKAFKFAVIGGTLFLIIAAILLYVFSEPLIKTMSNDNEVILVGAEILRMQCITMPLLGYFAISSMLMQNIGQYFWASIISISRQGIFYIPLLYILSNIFGQFGIYLLQPVADVLSFGLAVIVVRKIKFANDKCKKDGI</sequence>
<dbReference type="Proteomes" id="UP000238573">
    <property type="component" value="Unassembled WGS sequence"/>
</dbReference>
<feature type="transmembrane region" description="Helical" evidence="10">
    <location>
        <begin position="61"/>
        <end position="80"/>
    </location>
</feature>
<dbReference type="GO" id="GO:0015297">
    <property type="term" value="F:antiporter activity"/>
    <property type="evidence" value="ECO:0007669"/>
    <property type="project" value="InterPro"/>
</dbReference>
<dbReference type="NCBIfam" id="TIGR00797">
    <property type="entry name" value="matE"/>
    <property type="match status" value="1"/>
</dbReference>
<dbReference type="RefSeq" id="WP_009221750.1">
    <property type="nucleotide sequence ID" value="NZ_PVSZ01000013.1"/>
</dbReference>
<feature type="transmembrane region" description="Helical" evidence="10">
    <location>
        <begin position="323"/>
        <end position="346"/>
    </location>
</feature>
<keyword evidence="9" id="KW-0046">Antibiotic resistance</keyword>
<evidence type="ECO:0000256" key="10">
    <source>
        <dbReference type="SAM" id="Phobius"/>
    </source>
</evidence>
<feature type="transmembrane region" description="Helical" evidence="10">
    <location>
        <begin position="202"/>
        <end position="223"/>
    </location>
</feature>
<dbReference type="InterPro" id="IPR048279">
    <property type="entry name" value="MdtK-like"/>
</dbReference>
<feature type="transmembrane region" description="Helical" evidence="10">
    <location>
        <begin position="176"/>
        <end position="196"/>
    </location>
</feature>
<keyword evidence="6 10" id="KW-0812">Transmembrane</keyword>
<proteinExistence type="inferred from homology"/>
<dbReference type="GO" id="GO:0005886">
    <property type="term" value="C:plasma membrane"/>
    <property type="evidence" value="ECO:0007669"/>
    <property type="project" value="UniProtKB-SubCell"/>
</dbReference>
<comment type="caution">
    <text evidence="11">The sequence shown here is derived from an EMBL/GenBank/DDBJ whole genome shotgun (WGS) entry which is preliminary data.</text>
</comment>
<keyword evidence="4" id="KW-0813">Transport</keyword>
<evidence type="ECO:0000256" key="2">
    <source>
        <dbReference type="ARBA" id="ARBA00008417"/>
    </source>
</evidence>
<dbReference type="EMBL" id="PVSZ01000013">
    <property type="protein sequence ID" value="PRT69931.1"/>
    <property type="molecule type" value="Genomic_DNA"/>
</dbReference>
<keyword evidence="8 10" id="KW-0472">Membrane</keyword>
<evidence type="ECO:0000256" key="4">
    <source>
        <dbReference type="ARBA" id="ARBA00022448"/>
    </source>
</evidence>
<dbReference type="Pfam" id="PF01554">
    <property type="entry name" value="MatE"/>
    <property type="match status" value="2"/>
</dbReference>
<evidence type="ECO:0000256" key="9">
    <source>
        <dbReference type="ARBA" id="ARBA00023251"/>
    </source>
</evidence>
<feature type="transmembrane region" description="Helical" evidence="10">
    <location>
        <begin position="144"/>
        <end position="164"/>
    </location>
</feature>
<gene>
    <name evidence="11" type="ORF">C6A27_06485</name>
</gene>
<evidence type="ECO:0000313" key="12">
    <source>
        <dbReference type="Proteomes" id="UP000238573"/>
    </source>
</evidence>
<evidence type="ECO:0000313" key="11">
    <source>
        <dbReference type="EMBL" id="PRT69931.1"/>
    </source>
</evidence>
<dbReference type="PIRSF" id="PIRSF006603">
    <property type="entry name" value="DinF"/>
    <property type="match status" value="1"/>
</dbReference>
<dbReference type="GO" id="GO:0046677">
    <property type="term" value="P:response to antibiotic"/>
    <property type="evidence" value="ECO:0007669"/>
    <property type="project" value="UniProtKB-KW"/>
</dbReference>
<reference evidence="11 12" key="1">
    <citation type="journal article" date="1993" name="J. Dent. Res.">
        <title>The isolation and characterization of milleri group streptococci from dental periapical abscesses.</title>
        <authorList>
            <person name="Fisher L.E."/>
            <person name="Russell R.R."/>
        </authorList>
    </citation>
    <scope>NUCLEOTIDE SEQUENCE [LARGE SCALE GENOMIC DNA]</scope>
    <source>
        <strain evidence="11 12">OUP21</strain>
    </source>
</reference>
<evidence type="ECO:0000256" key="3">
    <source>
        <dbReference type="ARBA" id="ARBA00022106"/>
    </source>
</evidence>
<name>A0A2T0G1L3_STRAP</name>
<keyword evidence="5" id="KW-1003">Cell membrane</keyword>
<dbReference type="CDD" id="cd13143">
    <property type="entry name" value="MATE_MepA_like"/>
    <property type="match status" value="1"/>
</dbReference>
<evidence type="ECO:0000256" key="8">
    <source>
        <dbReference type="ARBA" id="ARBA00023136"/>
    </source>
</evidence>
<evidence type="ECO:0000256" key="5">
    <source>
        <dbReference type="ARBA" id="ARBA00022475"/>
    </source>
</evidence>
<feature type="transmembrane region" description="Helical" evidence="10">
    <location>
        <begin position="100"/>
        <end position="124"/>
    </location>
</feature>
<dbReference type="AlphaFoldDB" id="A0A2T0G1L3"/>
<dbReference type="InterPro" id="IPR002528">
    <property type="entry name" value="MATE_fam"/>
</dbReference>
<evidence type="ECO:0000256" key="6">
    <source>
        <dbReference type="ARBA" id="ARBA00022692"/>
    </source>
</evidence>
<organism evidence="11 12">
    <name type="scientific">Streptococcus anginosus</name>
    <dbReference type="NCBI Taxonomy" id="1328"/>
    <lineage>
        <taxon>Bacteria</taxon>
        <taxon>Bacillati</taxon>
        <taxon>Bacillota</taxon>
        <taxon>Bacilli</taxon>
        <taxon>Lactobacillales</taxon>
        <taxon>Streptococcaceae</taxon>
        <taxon>Streptococcus</taxon>
        <taxon>Streptococcus anginosus group</taxon>
    </lineage>
</organism>
<dbReference type="GO" id="GO:0042910">
    <property type="term" value="F:xenobiotic transmembrane transporter activity"/>
    <property type="evidence" value="ECO:0007669"/>
    <property type="project" value="InterPro"/>
</dbReference>
<evidence type="ECO:0000256" key="1">
    <source>
        <dbReference type="ARBA" id="ARBA00004651"/>
    </source>
</evidence>
<accession>A0A2T0G1L3</accession>
<comment type="similarity">
    <text evidence="2">Belongs to the multi antimicrobial extrusion (MATE) (TC 2.A.66.1) family. MepA subfamily.</text>
</comment>
<protein>
    <recommendedName>
        <fullName evidence="3">Multidrug export protein MepA</fullName>
    </recommendedName>
</protein>
<dbReference type="PANTHER" id="PTHR43823:SF3">
    <property type="entry name" value="MULTIDRUG EXPORT PROTEIN MEPA"/>
    <property type="match status" value="1"/>
</dbReference>
<feature type="transmembrane region" description="Helical" evidence="10">
    <location>
        <begin position="20"/>
        <end position="41"/>
    </location>
</feature>
<dbReference type="InterPro" id="IPR045070">
    <property type="entry name" value="MATE_MepA-like"/>
</dbReference>
<feature type="transmembrane region" description="Helical" evidence="10">
    <location>
        <begin position="244"/>
        <end position="268"/>
    </location>
</feature>
<feature type="transmembrane region" description="Helical" evidence="10">
    <location>
        <begin position="366"/>
        <end position="386"/>
    </location>
</feature>
<dbReference type="InterPro" id="IPR051327">
    <property type="entry name" value="MATE_MepA_subfamily"/>
</dbReference>
<keyword evidence="7 10" id="KW-1133">Transmembrane helix</keyword>
<comment type="subcellular location">
    <subcellularLocation>
        <location evidence="1">Cell membrane</location>
        <topology evidence="1">Multi-pass membrane protein</topology>
    </subcellularLocation>
</comment>
<dbReference type="PANTHER" id="PTHR43823">
    <property type="entry name" value="SPORULATION PROTEIN YKVU"/>
    <property type="match status" value="1"/>
</dbReference>
<evidence type="ECO:0000256" key="7">
    <source>
        <dbReference type="ARBA" id="ARBA00022989"/>
    </source>
</evidence>